<proteinExistence type="predicted"/>
<dbReference type="EC" id="5.2.1.8" evidence="3 6"/>
<keyword evidence="4 6" id="KW-0697">Rotamase</keyword>
<dbReference type="GO" id="GO:0005783">
    <property type="term" value="C:endoplasmic reticulum"/>
    <property type="evidence" value="ECO:0007669"/>
    <property type="project" value="TreeGrafter"/>
</dbReference>
<dbReference type="PANTHER" id="PTHR45779">
    <property type="entry name" value="PEPTIDYLPROLYL ISOMERASE"/>
    <property type="match status" value="1"/>
</dbReference>
<name>U4KTV4_PYROM</name>
<evidence type="ECO:0000259" key="8">
    <source>
        <dbReference type="PROSITE" id="PS50059"/>
    </source>
</evidence>
<organism evidence="9 10">
    <name type="scientific">Pyronema omphalodes (strain CBS 100304)</name>
    <name type="common">Pyronema confluens</name>
    <dbReference type="NCBI Taxonomy" id="1076935"/>
    <lineage>
        <taxon>Eukaryota</taxon>
        <taxon>Fungi</taxon>
        <taxon>Dikarya</taxon>
        <taxon>Ascomycota</taxon>
        <taxon>Pezizomycotina</taxon>
        <taxon>Pezizomycetes</taxon>
        <taxon>Pezizales</taxon>
        <taxon>Pyronemataceae</taxon>
        <taxon>Pyronema</taxon>
    </lineage>
</organism>
<keyword evidence="10" id="KW-1185">Reference proteome</keyword>
<evidence type="ECO:0000256" key="1">
    <source>
        <dbReference type="ARBA" id="ARBA00000971"/>
    </source>
</evidence>
<accession>U4KTV4</accession>
<evidence type="ECO:0000313" key="9">
    <source>
        <dbReference type="EMBL" id="CCX04221.1"/>
    </source>
</evidence>
<reference evidence="9 10" key="1">
    <citation type="journal article" date="2013" name="PLoS Genet.">
        <title>The genome and development-dependent transcriptomes of Pyronema confluens: a window into fungal evolution.</title>
        <authorList>
            <person name="Traeger S."/>
            <person name="Altegoer F."/>
            <person name="Freitag M."/>
            <person name="Gabaldon T."/>
            <person name="Kempken F."/>
            <person name="Kumar A."/>
            <person name="Marcet-Houben M."/>
            <person name="Poggeler S."/>
            <person name="Stajich J.E."/>
            <person name="Nowrousian M."/>
        </authorList>
    </citation>
    <scope>NUCLEOTIDE SEQUENCE [LARGE SCALE GENOMIC DNA]</scope>
    <source>
        <strain evidence="10">CBS 100304</strain>
        <tissue evidence="9">Vegetative mycelium</tissue>
    </source>
</reference>
<dbReference type="OrthoDB" id="1902587at2759"/>
<dbReference type="STRING" id="1076935.U4KTV4"/>
<feature type="signal peptide" evidence="7">
    <location>
        <begin position="1"/>
        <end position="20"/>
    </location>
</feature>
<dbReference type="EMBL" id="HF935124">
    <property type="protein sequence ID" value="CCX04221.1"/>
    <property type="molecule type" value="Genomic_DNA"/>
</dbReference>
<dbReference type="FunFam" id="3.10.50.40:FF:000006">
    <property type="entry name" value="Peptidyl-prolyl cis-trans isomerase"/>
    <property type="match status" value="1"/>
</dbReference>
<dbReference type="OMA" id="PKTCDIQ"/>
<dbReference type="InterPro" id="IPR044609">
    <property type="entry name" value="FKBP2/11"/>
</dbReference>
<evidence type="ECO:0000256" key="6">
    <source>
        <dbReference type="PROSITE-ProRule" id="PRU00277"/>
    </source>
</evidence>
<comment type="catalytic activity">
    <reaction evidence="1 6">
        <text>[protein]-peptidylproline (omega=180) = [protein]-peptidylproline (omega=0)</text>
        <dbReference type="Rhea" id="RHEA:16237"/>
        <dbReference type="Rhea" id="RHEA-COMP:10747"/>
        <dbReference type="Rhea" id="RHEA-COMP:10748"/>
        <dbReference type="ChEBI" id="CHEBI:83833"/>
        <dbReference type="ChEBI" id="CHEBI:83834"/>
        <dbReference type="EC" id="5.2.1.8"/>
    </reaction>
</comment>
<dbReference type="Pfam" id="PF00254">
    <property type="entry name" value="FKBP_C"/>
    <property type="match status" value="1"/>
</dbReference>
<evidence type="ECO:0000256" key="2">
    <source>
        <dbReference type="ARBA" id="ARBA00002388"/>
    </source>
</evidence>
<evidence type="ECO:0000313" key="10">
    <source>
        <dbReference type="Proteomes" id="UP000018144"/>
    </source>
</evidence>
<evidence type="ECO:0000256" key="5">
    <source>
        <dbReference type="ARBA" id="ARBA00023235"/>
    </source>
</evidence>
<evidence type="ECO:0000256" key="3">
    <source>
        <dbReference type="ARBA" id="ARBA00013194"/>
    </source>
</evidence>
<feature type="chain" id="PRO_5004651621" description="peptidylprolyl isomerase" evidence="7">
    <location>
        <begin position="21"/>
        <end position="136"/>
    </location>
</feature>
<dbReference type="GO" id="GO:0003755">
    <property type="term" value="F:peptidyl-prolyl cis-trans isomerase activity"/>
    <property type="evidence" value="ECO:0007669"/>
    <property type="project" value="UniProtKB-KW"/>
</dbReference>
<dbReference type="PROSITE" id="PS50059">
    <property type="entry name" value="FKBP_PPIASE"/>
    <property type="match status" value="1"/>
</dbReference>
<sequence>MQFTTVLSLFLSVLIASATASELKVEKLNEVECKRKTQNGDVIRMDYTGKFEDGNTFDSSVGRSPLAFTLGSGQVIKGWDQGLTEMCPGEKRKLTIPPSLAYGDRGIGPIPGGSTLIFDVELVSIDGVKAEKKDEL</sequence>
<protein>
    <recommendedName>
        <fullName evidence="3 6">peptidylprolyl isomerase</fullName>
        <ecNumber evidence="3 6">5.2.1.8</ecNumber>
    </recommendedName>
</protein>
<comment type="function">
    <text evidence="2">PPIases accelerate the folding of proteins. It catalyzes the cis-trans isomerization of proline imidic peptide bonds in oligopeptides.</text>
</comment>
<dbReference type="InterPro" id="IPR001179">
    <property type="entry name" value="PPIase_FKBP_dom"/>
</dbReference>
<dbReference type="Proteomes" id="UP000018144">
    <property type="component" value="Unassembled WGS sequence"/>
</dbReference>
<evidence type="ECO:0000256" key="7">
    <source>
        <dbReference type="SAM" id="SignalP"/>
    </source>
</evidence>
<dbReference type="eggNOG" id="KOG0549">
    <property type="taxonomic scope" value="Eukaryota"/>
</dbReference>
<dbReference type="InterPro" id="IPR046357">
    <property type="entry name" value="PPIase_dom_sf"/>
</dbReference>
<gene>
    <name evidence="9" type="ORF">PCON_07827</name>
</gene>
<feature type="domain" description="PPIase FKBP-type" evidence="8">
    <location>
        <begin position="40"/>
        <end position="126"/>
    </location>
</feature>
<dbReference type="AlphaFoldDB" id="U4KTV4"/>
<dbReference type="Gene3D" id="3.10.50.40">
    <property type="match status" value="1"/>
</dbReference>
<keyword evidence="7" id="KW-0732">Signal</keyword>
<dbReference type="PANTHER" id="PTHR45779:SF7">
    <property type="entry name" value="PEPTIDYLPROLYL ISOMERASE"/>
    <property type="match status" value="1"/>
</dbReference>
<evidence type="ECO:0000256" key="4">
    <source>
        <dbReference type="ARBA" id="ARBA00023110"/>
    </source>
</evidence>
<keyword evidence="5 6" id="KW-0413">Isomerase</keyword>
<dbReference type="SUPFAM" id="SSF54534">
    <property type="entry name" value="FKBP-like"/>
    <property type="match status" value="1"/>
</dbReference>